<evidence type="ECO:0000256" key="4">
    <source>
        <dbReference type="ARBA" id="ARBA00022729"/>
    </source>
</evidence>
<comment type="subcellular location">
    <subcellularLocation>
        <location evidence="1">Cell envelope</location>
    </subcellularLocation>
</comment>
<dbReference type="Gene3D" id="3.40.190.10">
    <property type="entry name" value="Periplasmic binding protein-like II"/>
    <property type="match status" value="1"/>
</dbReference>
<dbReference type="InterPro" id="IPR000914">
    <property type="entry name" value="SBP_5_dom"/>
</dbReference>
<gene>
    <name evidence="7" type="primary">dppA</name>
    <name evidence="7" type="ORF">NCTC8139_02678</name>
</gene>
<evidence type="ECO:0000256" key="3">
    <source>
        <dbReference type="ARBA" id="ARBA00022448"/>
    </source>
</evidence>
<keyword evidence="4 5" id="KW-0732">Signal</keyword>
<feature type="signal peptide" evidence="5">
    <location>
        <begin position="1"/>
        <end position="27"/>
    </location>
</feature>
<feature type="chain" id="PRO_5044823042" evidence="5">
    <location>
        <begin position="28"/>
        <end position="542"/>
    </location>
</feature>
<dbReference type="EMBL" id="CAACYD010000007">
    <property type="protein sequence ID" value="VFA89118.1"/>
    <property type="molecule type" value="Genomic_DNA"/>
</dbReference>
<dbReference type="GO" id="GO:0030313">
    <property type="term" value="C:cell envelope"/>
    <property type="evidence" value="ECO:0007669"/>
    <property type="project" value="UniProtKB-SubCell"/>
</dbReference>
<proteinExistence type="inferred from homology"/>
<sequence length="542" mass="58134">MKSTRKRLSALVSGTALTLAAALTLSACGGSSGDSAEGGVVIVTAAQPPSFSYESTPTGYEAAEFWLNTGATLIRNPYVEGTDGLAAHQELFKFEPVLAKSYDVSPDGKVFTFDLNTDAKSASGNSLDADDVVFSFKRKFEVDTSIVAFVSAPVITSPDQVKKIDDDTVTITIDDPAHGFTLLSLLSNQPYTIYDSDVLKAHATPDDPYGVERSKTNADYGFGAYKLVSYTPGQQMVYEANPGYALGEPEVKKIVQRVVADAGQRSNLVKSGDAAIATQLRPADQVALSDAGAAQIFDVPSNAYVYVPLTTTKAPFDNVDVRRAFAHAVPYEAIMKDVYKGRLGPISSILNDTLPDFNGSGLNPNTFDPQKSLEILKNAGVSTPVKFELTINNAVPDLKETAVQIQTAARAAGFEITLNEVNSAVFQEGLAAKTFQASMGRDYAVVQSPPYVLSLFYTPGSPINWPDFDYAPLNNAIAAGNKAGEPLTPAAWAEWNKAERVLQDQMPTVYIGYVQPLNAFRNGLGGYVFRTDSVIDYSVLKP</sequence>
<dbReference type="AlphaFoldDB" id="A0ABD7V433"/>
<dbReference type="SUPFAM" id="SSF53850">
    <property type="entry name" value="Periplasmic binding protein-like II"/>
    <property type="match status" value="1"/>
</dbReference>
<dbReference type="InterPro" id="IPR039424">
    <property type="entry name" value="SBP_5"/>
</dbReference>
<dbReference type="CDD" id="cd08512">
    <property type="entry name" value="PBP2_NikA_DppA_OppA_like_7"/>
    <property type="match status" value="1"/>
</dbReference>
<dbReference type="GeneID" id="60750671"/>
<dbReference type="Gene3D" id="3.90.76.10">
    <property type="entry name" value="Dipeptide-binding Protein, Domain 1"/>
    <property type="match status" value="1"/>
</dbReference>
<dbReference type="RefSeq" id="WP_131734599.1">
    <property type="nucleotide sequence ID" value="NZ_CAACYD010000007.1"/>
</dbReference>
<comment type="caution">
    <text evidence="7">The sequence shown here is derived from an EMBL/GenBank/DDBJ whole genome shotgun (WGS) entry which is preliminary data.</text>
</comment>
<protein>
    <submittedName>
        <fullName evidence="7">Dipeptide-binding protein</fullName>
    </submittedName>
</protein>
<dbReference type="Gene3D" id="3.10.105.10">
    <property type="entry name" value="Dipeptide-binding Protein, Domain 3"/>
    <property type="match status" value="1"/>
</dbReference>
<evidence type="ECO:0000313" key="8">
    <source>
        <dbReference type="Proteomes" id="UP000360750"/>
    </source>
</evidence>
<dbReference type="Proteomes" id="UP000360750">
    <property type="component" value="Unassembled WGS sequence"/>
</dbReference>
<evidence type="ECO:0000259" key="6">
    <source>
        <dbReference type="Pfam" id="PF00496"/>
    </source>
</evidence>
<feature type="domain" description="Solute-binding protein family 5" evidence="6">
    <location>
        <begin position="93"/>
        <end position="460"/>
    </location>
</feature>
<accession>A0ABD7V433</accession>
<evidence type="ECO:0000256" key="2">
    <source>
        <dbReference type="ARBA" id="ARBA00005695"/>
    </source>
</evidence>
<dbReference type="PROSITE" id="PS51257">
    <property type="entry name" value="PROKAR_LIPOPROTEIN"/>
    <property type="match status" value="1"/>
</dbReference>
<evidence type="ECO:0000256" key="5">
    <source>
        <dbReference type="SAM" id="SignalP"/>
    </source>
</evidence>
<dbReference type="PANTHER" id="PTHR30290">
    <property type="entry name" value="PERIPLASMIC BINDING COMPONENT OF ABC TRANSPORTER"/>
    <property type="match status" value="1"/>
</dbReference>
<evidence type="ECO:0000313" key="7">
    <source>
        <dbReference type="EMBL" id="VFA89118.1"/>
    </source>
</evidence>
<dbReference type="Pfam" id="PF00496">
    <property type="entry name" value="SBP_bac_5"/>
    <property type="match status" value="1"/>
</dbReference>
<reference evidence="7 8" key="1">
    <citation type="submission" date="2019-02" db="EMBL/GenBank/DDBJ databases">
        <authorList>
            <consortium name="Pathogen Informatics"/>
        </authorList>
    </citation>
    <scope>NUCLEOTIDE SEQUENCE [LARGE SCALE GENOMIC DNA]</scope>
    <source>
        <strain evidence="7 8">3012STDY6756503</strain>
    </source>
</reference>
<evidence type="ECO:0000256" key="1">
    <source>
        <dbReference type="ARBA" id="ARBA00004196"/>
    </source>
</evidence>
<organism evidence="7 8">
    <name type="scientific">Gordonia paraffinivorans</name>
    <dbReference type="NCBI Taxonomy" id="175628"/>
    <lineage>
        <taxon>Bacteria</taxon>
        <taxon>Bacillati</taxon>
        <taxon>Actinomycetota</taxon>
        <taxon>Actinomycetes</taxon>
        <taxon>Mycobacteriales</taxon>
        <taxon>Gordoniaceae</taxon>
        <taxon>Gordonia</taxon>
    </lineage>
</organism>
<name>A0ABD7V433_9ACTN</name>
<comment type="similarity">
    <text evidence="2">Belongs to the bacterial solute-binding protein 5 family.</text>
</comment>
<keyword evidence="3" id="KW-0813">Transport</keyword>
<dbReference type="PANTHER" id="PTHR30290:SF10">
    <property type="entry name" value="PERIPLASMIC OLIGOPEPTIDE-BINDING PROTEIN-RELATED"/>
    <property type="match status" value="1"/>
</dbReference>